<dbReference type="GO" id="GO:0005634">
    <property type="term" value="C:nucleus"/>
    <property type="evidence" value="ECO:0007669"/>
    <property type="project" value="UniProtKB-SubCell"/>
</dbReference>
<evidence type="ECO:0000256" key="2">
    <source>
        <dbReference type="ARBA" id="ARBA00023242"/>
    </source>
</evidence>
<accession>A0A0D1ZY70</accession>
<dbReference type="VEuPathDB" id="FungiDB:PV08_04782"/>
<dbReference type="Pfam" id="PF11951">
    <property type="entry name" value="Fungal_trans_2"/>
    <property type="match status" value="1"/>
</dbReference>
<dbReference type="AlphaFoldDB" id="A0A0D1ZY70"/>
<dbReference type="Proteomes" id="UP000053328">
    <property type="component" value="Unassembled WGS sequence"/>
</dbReference>
<dbReference type="STRING" id="91928.A0A0D1ZY70"/>
<evidence type="ECO:0000256" key="1">
    <source>
        <dbReference type="ARBA" id="ARBA00004123"/>
    </source>
</evidence>
<reference evidence="3 4" key="1">
    <citation type="submission" date="2015-01" db="EMBL/GenBank/DDBJ databases">
        <title>The Genome Sequence of Exophiala spinifera CBS89968.</title>
        <authorList>
            <consortium name="The Broad Institute Genomics Platform"/>
            <person name="Cuomo C."/>
            <person name="de Hoog S."/>
            <person name="Gorbushina A."/>
            <person name="Stielow B."/>
            <person name="Teixiera M."/>
            <person name="Abouelleil A."/>
            <person name="Chapman S.B."/>
            <person name="Priest M."/>
            <person name="Young S.K."/>
            <person name="Wortman J."/>
            <person name="Nusbaum C."/>
            <person name="Birren B."/>
        </authorList>
    </citation>
    <scope>NUCLEOTIDE SEQUENCE [LARGE SCALE GENOMIC DNA]</scope>
    <source>
        <strain evidence="3 4">CBS 89968</strain>
    </source>
</reference>
<dbReference type="OrthoDB" id="4151057at2759"/>
<keyword evidence="2" id="KW-0539">Nucleus</keyword>
<name>A0A0D1ZY70_9EURO</name>
<evidence type="ECO:0000313" key="4">
    <source>
        <dbReference type="Proteomes" id="UP000053328"/>
    </source>
</evidence>
<sequence>MDSQTNKTWYDDSCFGFGQIGLKPLTHHALSKTLSEVEQAAAHDRSGTFGPFSVIKLADIVAPVAEEPYSISSADHAESSSEIVLNHLSFELPIMSVEGGNDDATAFDLDSADSPKNRLTTLLVTNSDDDSLQSISSGFVLDCLSLTELQMEDSPVFDHPRSKWEATRDIGGIELESDDDYPLTTSTEFAESGGSSLDDLHVAVYHPETNSARSMGLSLSNERPLSLFSNSTTAMLVHHFEQYLICLMQPVYHLQSPFKTIYLATALQGCPDLNMATNGSQASIASTAVFHSILTCAAINLQALRSNAGQLSQLAYYHKQTALSAARKALTTKKSTYRELMTAILSLVSVDVADGGTQDHWIHLDAARRLQESRHDSRLVTHETRQLDSICTMLNLFARTALYNSDPKPWAPGIAAGILGESNFNDLHSNIEFLYGITPSIARAIFKITELSNSLAYYRHTSQDVPQSLLAECERVGDELAFWTVESEPLSSIEEQTTSSMQAIAHAQVSAFYNATLIYYFRSIQDCDRRTLREEQTACLDAMNRAEDLKEGCVRNSTSGFAAPISWPAFVASCEAVGEQRKRWEKWWARVQSYRVENYARQRDMVYKIWDALDARAEESQTGHGSAAKPTDWKQALYEMGVRIIPI</sequence>
<proteinExistence type="predicted"/>
<gene>
    <name evidence="3" type="ORF">PV08_04782</name>
</gene>
<organism evidence="3 4">
    <name type="scientific">Exophiala spinifera</name>
    <dbReference type="NCBI Taxonomy" id="91928"/>
    <lineage>
        <taxon>Eukaryota</taxon>
        <taxon>Fungi</taxon>
        <taxon>Dikarya</taxon>
        <taxon>Ascomycota</taxon>
        <taxon>Pezizomycotina</taxon>
        <taxon>Eurotiomycetes</taxon>
        <taxon>Chaetothyriomycetidae</taxon>
        <taxon>Chaetothyriales</taxon>
        <taxon>Herpotrichiellaceae</taxon>
        <taxon>Exophiala</taxon>
    </lineage>
</organism>
<dbReference type="GeneID" id="27331865"/>
<evidence type="ECO:0008006" key="5">
    <source>
        <dbReference type="Google" id="ProtNLM"/>
    </source>
</evidence>
<keyword evidence="4" id="KW-1185">Reference proteome</keyword>
<comment type="subcellular location">
    <subcellularLocation>
        <location evidence="1">Nucleus</location>
    </subcellularLocation>
</comment>
<dbReference type="InterPro" id="IPR021858">
    <property type="entry name" value="Fun_TF"/>
</dbReference>
<evidence type="ECO:0000313" key="3">
    <source>
        <dbReference type="EMBL" id="KIW17587.1"/>
    </source>
</evidence>
<dbReference type="HOGENOM" id="CLU_009030_2_1_1"/>
<dbReference type="EMBL" id="KN847494">
    <property type="protein sequence ID" value="KIW17587.1"/>
    <property type="molecule type" value="Genomic_DNA"/>
</dbReference>
<dbReference type="RefSeq" id="XP_016237803.1">
    <property type="nucleotide sequence ID" value="XM_016379126.1"/>
</dbReference>
<protein>
    <recommendedName>
        <fullName evidence="5">Transcription factor domain-containing protein</fullName>
    </recommendedName>
</protein>
<dbReference type="PANTHER" id="PTHR37534:SF46">
    <property type="entry name" value="ZN(II)2CYS6 TRANSCRIPTION FACTOR (EUROFUNG)"/>
    <property type="match status" value="1"/>
</dbReference>
<dbReference type="PANTHER" id="PTHR37534">
    <property type="entry name" value="TRANSCRIPTIONAL ACTIVATOR PROTEIN UGA3"/>
    <property type="match status" value="1"/>
</dbReference>